<protein>
    <submittedName>
        <fullName evidence="5">LLM class flavin-dependent oxidoreductase</fullName>
    </submittedName>
</protein>
<evidence type="ECO:0000259" key="4">
    <source>
        <dbReference type="Pfam" id="PF00296"/>
    </source>
</evidence>
<dbReference type="Pfam" id="PF00296">
    <property type="entry name" value="Bac_luciferase"/>
    <property type="match status" value="1"/>
</dbReference>
<name>A0A5C6JX45_9ACTN</name>
<dbReference type="EMBL" id="VOGW01000048">
    <property type="protein sequence ID" value="TWV53807.1"/>
    <property type="molecule type" value="Genomic_DNA"/>
</dbReference>
<accession>A0A5C6JX45</accession>
<dbReference type="GO" id="GO:0005829">
    <property type="term" value="C:cytosol"/>
    <property type="evidence" value="ECO:0007669"/>
    <property type="project" value="TreeGrafter"/>
</dbReference>
<evidence type="ECO:0000256" key="3">
    <source>
        <dbReference type="SAM" id="MobiDB-lite"/>
    </source>
</evidence>
<evidence type="ECO:0000313" key="6">
    <source>
        <dbReference type="Proteomes" id="UP000320481"/>
    </source>
</evidence>
<dbReference type="SUPFAM" id="SSF51679">
    <property type="entry name" value="Bacterial luciferase-like"/>
    <property type="match status" value="1"/>
</dbReference>
<dbReference type="GO" id="GO:0004497">
    <property type="term" value="F:monooxygenase activity"/>
    <property type="evidence" value="ECO:0007669"/>
    <property type="project" value="UniProtKB-KW"/>
</dbReference>
<evidence type="ECO:0000256" key="1">
    <source>
        <dbReference type="ARBA" id="ARBA00023002"/>
    </source>
</evidence>
<dbReference type="AlphaFoldDB" id="A0A5C6JX45"/>
<dbReference type="InterPro" id="IPR036661">
    <property type="entry name" value="Luciferase-like_sf"/>
</dbReference>
<proteinExistence type="predicted"/>
<gene>
    <name evidence="5" type="ORF">FRZ03_08395</name>
</gene>
<dbReference type="Proteomes" id="UP000320481">
    <property type="component" value="Unassembled WGS sequence"/>
</dbReference>
<keyword evidence="2" id="KW-0503">Monooxygenase</keyword>
<dbReference type="RefSeq" id="WP_146464535.1">
    <property type="nucleotide sequence ID" value="NZ_VOGW01000048.1"/>
</dbReference>
<dbReference type="Gene3D" id="3.20.20.30">
    <property type="entry name" value="Luciferase-like domain"/>
    <property type="match status" value="1"/>
</dbReference>
<reference evidence="5" key="1">
    <citation type="journal article" date="2019" name="Microbiol. Resour. Announc.">
        <title>Draft Genomic Sequences of Streptomyces misionensis and Streptomyces albidoflavus, bacteria applied for phytopathogen biocontrol.</title>
        <authorList>
            <person name="Pylro V."/>
            <person name="Dias A."/>
            <person name="Andreote F."/>
            <person name="Varani A."/>
            <person name="Andreote C."/>
            <person name="Bernardo E."/>
            <person name="Martins T."/>
        </authorList>
    </citation>
    <scope>NUCLEOTIDE SEQUENCE [LARGE SCALE GENOMIC DNA]</scope>
    <source>
        <strain evidence="5">66</strain>
    </source>
</reference>
<dbReference type="PANTHER" id="PTHR30137">
    <property type="entry name" value="LUCIFERASE-LIKE MONOOXYGENASE"/>
    <property type="match status" value="1"/>
</dbReference>
<keyword evidence="1" id="KW-0560">Oxidoreductase</keyword>
<dbReference type="GO" id="GO:0016705">
    <property type="term" value="F:oxidoreductase activity, acting on paired donors, with incorporation or reduction of molecular oxygen"/>
    <property type="evidence" value="ECO:0007669"/>
    <property type="project" value="InterPro"/>
</dbReference>
<evidence type="ECO:0000256" key="2">
    <source>
        <dbReference type="ARBA" id="ARBA00023033"/>
    </source>
</evidence>
<evidence type="ECO:0000313" key="5">
    <source>
        <dbReference type="EMBL" id="TWV53807.1"/>
    </source>
</evidence>
<feature type="region of interest" description="Disordered" evidence="3">
    <location>
        <begin position="377"/>
        <end position="411"/>
    </location>
</feature>
<organism evidence="5 6">
    <name type="scientific">Streptomyces misionensis</name>
    <dbReference type="NCBI Taxonomy" id="67331"/>
    <lineage>
        <taxon>Bacteria</taxon>
        <taxon>Bacillati</taxon>
        <taxon>Actinomycetota</taxon>
        <taxon>Actinomycetes</taxon>
        <taxon>Kitasatosporales</taxon>
        <taxon>Streptomycetaceae</taxon>
        <taxon>Streptomyces</taxon>
    </lineage>
</organism>
<comment type="caution">
    <text evidence="5">The sequence shown here is derived from an EMBL/GenBank/DDBJ whole genome shotgun (WGS) entry which is preliminary data.</text>
</comment>
<dbReference type="InterPro" id="IPR050766">
    <property type="entry name" value="Bact_Lucif_Oxidored"/>
</dbReference>
<sequence>MKFGLLYGAQLPRPWTEDSEYRLFHDMLAEIELADQLGFDHVWCPEHHFLEEYSHMSGPEVFLGAVSQRTSRIRIGHAVALMPPGFNPTARIAERIATLDLLSGGRVEFGTGESTTPTELAGFGVERAVKRDQWAEAVDAVARMFVEEPFAGYEGKYVSAPVRNVLPKTRQKPHPPMWMACGNRDAIRLAAAKGLGALNFSFFGPAETRKWVDAYYEGLESADCVPAGFAVNAQVAATIPMFCHQDEATAVERGADGVQFFNFGLGFYAGFGAAAPGRTRLWETFQRDRDRYGMGRAAFGRPGMPLGNPARGAVGTPEQIRRFLRQHEEAGLDQAIFLVQGGGTRHEHVCESLELFAREVMPEFKERHERAAQAKAARLQPALDAALARREPPRTADPAYVIPARSPNPAP</sequence>
<keyword evidence="6" id="KW-1185">Reference proteome</keyword>
<dbReference type="InterPro" id="IPR011251">
    <property type="entry name" value="Luciferase-like_dom"/>
</dbReference>
<dbReference type="PANTHER" id="PTHR30137:SF8">
    <property type="entry name" value="BLR5498 PROTEIN"/>
    <property type="match status" value="1"/>
</dbReference>
<feature type="domain" description="Luciferase-like" evidence="4">
    <location>
        <begin position="17"/>
        <end position="334"/>
    </location>
</feature>